<proteinExistence type="predicted"/>
<accession>A0A0C2G8W1</accession>
<dbReference type="AlphaFoldDB" id="A0A0C2G8W1"/>
<keyword evidence="2" id="KW-1185">Reference proteome</keyword>
<name>A0A0C2G8W1_9BILA</name>
<organism evidence="1 2">
    <name type="scientific">Ancylostoma duodenale</name>
    <dbReference type="NCBI Taxonomy" id="51022"/>
    <lineage>
        <taxon>Eukaryota</taxon>
        <taxon>Metazoa</taxon>
        <taxon>Ecdysozoa</taxon>
        <taxon>Nematoda</taxon>
        <taxon>Chromadorea</taxon>
        <taxon>Rhabditida</taxon>
        <taxon>Rhabditina</taxon>
        <taxon>Rhabditomorpha</taxon>
        <taxon>Strongyloidea</taxon>
        <taxon>Ancylostomatidae</taxon>
        <taxon>Ancylostomatinae</taxon>
        <taxon>Ancylostoma</taxon>
    </lineage>
</organism>
<gene>
    <name evidence="1" type="ORF">ANCDUO_16449</name>
</gene>
<evidence type="ECO:0000313" key="2">
    <source>
        <dbReference type="Proteomes" id="UP000054047"/>
    </source>
</evidence>
<evidence type="ECO:0000313" key="1">
    <source>
        <dbReference type="EMBL" id="KIH53426.1"/>
    </source>
</evidence>
<reference evidence="1 2" key="1">
    <citation type="submission" date="2013-12" db="EMBL/GenBank/DDBJ databases">
        <title>Draft genome of the parsitic nematode Ancylostoma duodenale.</title>
        <authorList>
            <person name="Mitreva M."/>
        </authorList>
    </citation>
    <scope>NUCLEOTIDE SEQUENCE [LARGE SCALE GENOMIC DNA]</scope>
    <source>
        <strain evidence="1 2">Zhejiang</strain>
    </source>
</reference>
<sequence length="73" mass="8589">MFAINNLQPYHRTLESALNGLEGWDHLLPQIWLTVRLRAISLIPHRAHLYNFEVRLAQLIKAKSDSCPYQHLR</sequence>
<dbReference type="EMBL" id="KN741235">
    <property type="protein sequence ID" value="KIH53426.1"/>
    <property type="molecule type" value="Genomic_DNA"/>
</dbReference>
<protein>
    <submittedName>
        <fullName evidence="1">Uncharacterized protein</fullName>
    </submittedName>
</protein>
<dbReference type="Proteomes" id="UP000054047">
    <property type="component" value="Unassembled WGS sequence"/>
</dbReference>